<feature type="compositionally biased region" description="Polar residues" evidence="1">
    <location>
        <begin position="162"/>
        <end position="171"/>
    </location>
</feature>
<dbReference type="InterPro" id="IPR013096">
    <property type="entry name" value="Cupin_2"/>
</dbReference>
<evidence type="ECO:0000313" key="4">
    <source>
        <dbReference type="Proteomes" id="UP000198215"/>
    </source>
</evidence>
<dbReference type="InterPro" id="IPR053146">
    <property type="entry name" value="QDO-like"/>
</dbReference>
<proteinExistence type="predicted"/>
<name>A0A1C5IKN1_9ACTN</name>
<dbReference type="InterPro" id="IPR014710">
    <property type="entry name" value="RmlC-like_jellyroll"/>
</dbReference>
<organism evidence="3 4">
    <name type="scientific">Micromonospora coxensis</name>
    <dbReference type="NCBI Taxonomy" id="356852"/>
    <lineage>
        <taxon>Bacteria</taxon>
        <taxon>Bacillati</taxon>
        <taxon>Actinomycetota</taxon>
        <taxon>Actinomycetes</taxon>
        <taxon>Micromonosporales</taxon>
        <taxon>Micromonosporaceae</taxon>
        <taxon>Micromonospora</taxon>
    </lineage>
</organism>
<dbReference type="PANTHER" id="PTHR36440:SF1">
    <property type="entry name" value="PUTATIVE (AFU_ORTHOLOGUE AFUA_8G07350)-RELATED"/>
    <property type="match status" value="1"/>
</dbReference>
<accession>A0A1C5IKN1</accession>
<dbReference type="InterPro" id="IPR011051">
    <property type="entry name" value="RmlC_Cupin_sf"/>
</dbReference>
<evidence type="ECO:0000313" key="3">
    <source>
        <dbReference type="EMBL" id="SCG58902.1"/>
    </source>
</evidence>
<dbReference type="PANTHER" id="PTHR36440">
    <property type="entry name" value="PUTATIVE (AFU_ORTHOLOGUE AFUA_8G07350)-RELATED"/>
    <property type="match status" value="1"/>
</dbReference>
<dbReference type="EMBL" id="LT607753">
    <property type="protein sequence ID" value="SCG58902.1"/>
    <property type="molecule type" value="Genomic_DNA"/>
</dbReference>
<evidence type="ECO:0000256" key="1">
    <source>
        <dbReference type="SAM" id="MobiDB-lite"/>
    </source>
</evidence>
<feature type="domain" description="Cupin type-2" evidence="2">
    <location>
        <begin position="44"/>
        <end position="107"/>
    </location>
</feature>
<dbReference type="Pfam" id="PF07883">
    <property type="entry name" value="Cupin_2"/>
    <property type="match status" value="1"/>
</dbReference>
<gene>
    <name evidence="3" type="ORF">GA0070614_2976</name>
</gene>
<dbReference type="Gene3D" id="2.60.120.10">
    <property type="entry name" value="Jelly Rolls"/>
    <property type="match status" value="1"/>
</dbReference>
<protein>
    <submittedName>
        <fullName evidence="3">Cupin domain-containing protein</fullName>
    </submittedName>
</protein>
<dbReference type="SUPFAM" id="SSF51182">
    <property type="entry name" value="RmlC-like cupins"/>
    <property type="match status" value="1"/>
</dbReference>
<keyword evidence="4" id="KW-1185">Reference proteome</keyword>
<sequence length="171" mass="18207">MPVRPYVCRAGEGEAHWFVGSLMTVKATGEQTRGRLTVVEFVNPPGFAAPLHRHRNDDELFYVLSGTAEFRCDGEAFTAGPGDFVLLPVGLPHTFLVGPDEPLRALQITTPSGFEQFAAEAGTPAPDRRLPDPAPLDPAALGHAAARHGIELLGPPPRHRPTGSTAQEAGT</sequence>
<dbReference type="RefSeq" id="WP_088976495.1">
    <property type="nucleotide sequence ID" value="NZ_LT607753.1"/>
</dbReference>
<dbReference type="Proteomes" id="UP000198215">
    <property type="component" value="Chromosome I"/>
</dbReference>
<dbReference type="OrthoDB" id="9090296at2"/>
<dbReference type="CDD" id="cd02215">
    <property type="entry name" value="cupin_QDO_N_C"/>
    <property type="match status" value="1"/>
</dbReference>
<reference evidence="4" key="1">
    <citation type="submission" date="2016-06" db="EMBL/GenBank/DDBJ databases">
        <authorList>
            <person name="Varghese N."/>
            <person name="Submissions Spin"/>
        </authorList>
    </citation>
    <scope>NUCLEOTIDE SEQUENCE [LARGE SCALE GENOMIC DNA]</scope>
    <source>
        <strain evidence="4">DSM 45161</strain>
    </source>
</reference>
<feature type="region of interest" description="Disordered" evidence="1">
    <location>
        <begin position="121"/>
        <end position="171"/>
    </location>
</feature>
<evidence type="ECO:0000259" key="2">
    <source>
        <dbReference type="Pfam" id="PF07883"/>
    </source>
</evidence>
<dbReference type="AlphaFoldDB" id="A0A1C5IKN1"/>